<feature type="binding site" evidence="1">
    <location>
        <position position="182"/>
    </location>
    <ligand>
        <name>Zn(2+)</name>
        <dbReference type="ChEBI" id="CHEBI:29105"/>
    </ligand>
</feature>
<organism evidence="2 3">
    <name type="scientific">Clostridium botulinum</name>
    <dbReference type="NCBI Taxonomy" id="1491"/>
    <lineage>
        <taxon>Bacteria</taxon>
        <taxon>Bacillati</taxon>
        <taxon>Bacillota</taxon>
        <taxon>Clostridia</taxon>
        <taxon>Eubacteriales</taxon>
        <taxon>Clostridiaceae</taxon>
        <taxon>Clostridium</taxon>
    </lineage>
</organism>
<dbReference type="SUPFAM" id="SSF48150">
    <property type="entry name" value="DNA-glycosylase"/>
    <property type="match status" value="1"/>
</dbReference>
<dbReference type="Pfam" id="PF03352">
    <property type="entry name" value="Adenine_glyco"/>
    <property type="match status" value="1"/>
</dbReference>
<dbReference type="EMBL" id="SWND01000001">
    <property type="protein sequence ID" value="NFF00640.1"/>
    <property type="molecule type" value="Genomic_DNA"/>
</dbReference>
<dbReference type="Gene3D" id="1.10.340.30">
    <property type="entry name" value="Hypothetical protein, domain 2"/>
    <property type="match status" value="1"/>
</dbReference>
<evidence type="ECO:0000256" key="1">
    <source>
        <dbReference type="PIRSR" id="PIRSR605019-1"/>
    </source>
</evidence>
<dbReference type="GO" id="GO:0008725">
    <property type="term" value="F:DNA-3-methyladenine glycosylase activity"/>
    <property type="evidence" value="ECO:0007669"/>
    <property type="project" value="InterPro"/>
</dbReference>
<feature type="binding site" evidence="1">
    <location>
        <position position="178"/>
    </location>
    <ligand>
        <name>Zn(2+)</name>
        <dbReference type="ChEBI" id="CHEBI:29105"/>
    </ligand>
</feature>
<dbReference type="InterPro" id="IPR005019">
    <property type="entry name" value="Adenine_glyco"/>
</dbReference>
<keyword evidence="1" id="KW-0862">Zinc</keyword>
<sequence>MEGIQYCDWALKNEAEKKYHDEEWGIPVHDDRVLFEFFVLEYMQAGLSWDTILSKRENMRKAFDQFNPLIIANYSESKIEEFIQNKGIIRNKLKLKALPVNAKIFLEIQREFGSFSNYLWRYVDDKPIINQWKKSEDVPSNTKLSDIISKDLKRWGFKFVGTTVIYAFLQAVGVVNDHLIYCHKHKNSAISGSL</sequence>
<gene>
    <name evidence="2" type="ORF">FCV25_02425</name>
</gene>
<dbReference type="GO" id="GO:0006284">
    <property type="term" value="P:base-excision repair"/>
    <property type="evidence" value="ECO:0007669"/>
    <property type="project" value="InterPro"/>
</dbReference>
<comment type="caution">
    <text evidence="2">The sequence shown here is derived from an EMBL/GenBank/DDBJ whole genome shotgun (WGS) entry which is preliminary data.</text>
</comment>
<dbReference type="Proteomes" id="UP000472521">
    <property type="component" value="Unassembled WGS sequence"/>
</dbReference>
<name>A0A6B4GT99_CLOBO</name>
<dbReference type="AlphaFoldDB" id="A0A6B4GT99"/>
<dbReference type="PANTHER" id="PTHR31116">
    <property type="entry name" value="OS04G0501200 PROTEIN"/>
    <property type="match status" value="1"/>
</dbReference>
<proteinExistence type="predicted"/>
<feature type="binding site" evidence="1">
    <location>
        <position position="7"/>
    </location>
    <ligand>
        <name>Zn(2+)</name>
        <dbReference type="ChEBI" id="CHEBI:29105"/>
    </ligand>
</feature>
<reference evidence="2 3" key="1">
    <citation type="submission" date="2019-04" db="EMBL/GenBank/DDBJ databases">
        <title>Genome sequencing of Clostridium botulinum Groups I-IV and Clostridium butyricum.</title>
        <authorList>
            <person name="Brunt J."/>
            <person name="Van Vliet A.H.M."/>
            <person name="Stringer S.C."/>
            <person name="Carter A.T."/>
            <person name="Peck M.W."/>
        </authorList>
    </citation>
    <scope>NUCLEOTIDE SEQUENCE [LARGE SCALE GENOMIC DNA]</scope>
    <source>
        <strain evidence="2 3">IFR 18/054</strain>
    </source>
</reference>
<dbReference type="GO" id="GO:0046872">
    <property type="term" value="F:metal ion binding"/>
    <property type="evidence" value="ECO:0007669"/>
    <property type="project" value="UniProtKB-KW"/>
</dbReference>
<evidence type="ECO:0000313" key="3">
    <source>
        <dbReference type="Proteomes" id="UP000472521"/>
    </source>
</evidence>
<keyword evidence="1" id="KW-0479">Metal-binding</keyword>
<accession>A0A6B4GT99</accession>
<dbReference type="InterPro" id="IPR011257">
    <property type="entry name" value="DNA_glycosylase"/>
</dbReference>
<feature type="binding site" evidence="1">
    <location>
        <position position="20"/>
    </location>
    <ligand>
        <name>Zn(2+)</name>
        <dbReference type="ChEBI" id="CHEBI:29105"/>
    </ligand>
</feature>
<dbReference type="PANTHER" id="PTHR31116:SF29">
    <property type="entry name" value="DNA GLYCOSYLASE SUPERFAMILY PROTEIN"/>
    <property type="match status" value="1"/>
</dbReference>
<protein>
    <submittedName>
        <fullName evidence="2">DNA-3-methyladenine glycosylase I</fullName>
    </submittedName>
</protein>
<evidence type="ECO:0000313" key="2">
    <source>
        <dbReference type="EMBL" id="NFF00640.1"/>
    </source>
</evidence>